<dbReference type="PROSITE" id="PS00430">
    <property type="entry name" value="TONB_DEPENDENT_REC_1"/>
    <property type="match status" value="1"/>
</dbReference>
<keyword evidence="3" id="KW-1185">Reference proteome</keyword>
<protein>
    <submittedName>
        <fullName evidence="2">Uncharacterized protein</fullName>
    </submittedName>
</protein>
<evidence type="ECO:0000313" key="3">
    <source>
        <dbReference type="Proteomes" id="UP000264006"/>
    </source>
</evidence>
<dbReference type="Proteomes" id="UP000264006">
    <property type="component" value="Chromosome"/>
</dbReference>
<dbReference type="RefSeq" id="WP_114590724.1">
    <property type="nucleotide sequence ID" value="NZ_CP031165.1"/>
</dbReference>
<name>A0A346XUW3_9ACTN</name>
<evidence type="ECO:0000313" key="2">
    <source>
        <dbReference type="EMBL" id="AXV06010.1"/>
    </source>
</evidence>
<gene>
    <name evidence="2" type="ORF">DVS28_a1311</name>
</gene>
<organism evidence="2 3">
    <name type="scientific">Euzebya pacifica</name>
    <dbReference type="NCBI Taxonomy" id="1608957"/>
    <lineage>
        <taxon>Bacteria</taxon>
        <taxon>Bacillati</taxon>
        <taxon>Actinomycetota</taxon>
        <taxon>Nitriliruptoria</taxon>
        <taxon>Euzebyales</taxon>
    </lineage>
</organism>
<accession>A0A346XUW3</accession>
<dbReference type="EMBL" id="CP031165">
    <property type="protein sequence ID" value="AXV06010.1"/>
    <property type="molecule type" value="Genomic_DNA"/>
</dbReference>
<dbReference type="AlphaFoldDB" id="A0A346XUW3"/>
<evidence type="ECO:0000256" key="1">
    <source>
        <dbReference type="SAM" id="SignalP"/>
    </source>
</evidence>
<dbReference type="InterPro" id="IPR010916">
    <property type="entry name" value="TonB_box_CS"/>
</dbReference>
<dbReference type="KEGG" id="euz:DVS28_a1311"/>
<reference evidence="2 3" key="1">
    <citation type="submission" date="2018-09" db="EMBL/GenBank/DDBJ databases">
        <title>Complete genome sequence of Euzebya sp. DY32-46 isolated from seawater of Pacific Ocean.</title>
        <authorList>
            <person name="Xu L."/>
            <person name="Wu Y.-H."/>
            <person name="Xu X.-W."/>
        </authorList>
    </citation>
    <scope>NUCLEOTIDE SEQUENCE [LARGE SCALE GENOMIC DNA]</scope>
    <source>
        <strain evidence="2 3">DY32-46</strain>
    </source>
</reference>
<feature type="signal peptide" evidence="1">
    <location>
        <begin position="1"/>
        <end position="23"/>
    </location>
</feature>
<sequence>MLRTTLLSVLVGLLALASLPAGAVGPAFEDVVSTVDGDTVEVTGTAIFAAADGPFEVGGSVTDFASTELGGAIGINLQSASVDVRDDGVEFVWQLEELGEVPPEGVRYTWAFTAGGQSFQLQAKRSNLVSVTTAEDPVGHANQAASGEDWFQLRGACQESYQGTPVSGCYHLAFLDGAFDDDANTVSMFMPFDTRDGIDRVVAAGFQPGTLIAPEETAGSSITATVQAGVSNTTTESYINGWDAFFAGRTVQAFVGKADTATPSFGQEWTVLDLDDDGSFEGSVTGVGGDRDTLHLRACATNAPCTTTSVPLG</sequence>
<feature type="chain" id="PRO_5016840980" evidence="1">
    <location>
        <begin position="24"/>
        <end position="313"/>
    </location>
</feature>
<dbReference type="OrthoDB" id="9820444at2"/>
<proteinExistence type="predicted"/>
<keyword evidence="1" id="KW-0732">Signal</keyword>